<dbReference type="Proteomes" id="UP000594480">
    <property type="component" value="Chromosome"/>
</dbReference>
<evidence type="ECO:0000256" key="2">
    <source>
        <dbReference type="SAM" id="Phobius"/>
    </source>
</evidence>
<proteinExistence type="predicted"/>
<gene>
    <name evidence="4" type="ORF">IT882_02300</name>
</gene>
<evidence type="ECO:0000256" key="1">
    <source>
        <dbReference type="SAM" id="MobiDB-lite"/>
    </source>
</evidence>
<feature type="compositionally biased region" description="Basic and acidic residues" evidence="1">
    <location>
        <begin position="78"/>
        <end position="87"/>
    </location>
</feature>
<keyword evidence="2" id="KW-1133">Transmembrane helix</keyword>
<evidence type="ECO:0000313" key="4">
    <source>
        <dbReference type="EMBL" id="QPE04974.1"/>
    </source>
</evidence>
<keyword evidence="2" id="KW-0812">Transmembrane</keyword>
<dbReference type="KEGG" id="msf:IT882_02300"/>
<feature type="transmembrane region" description="Helical" evidence="2">
    <location>
        <begin position="118"/>
        <end position="138"/>
    </location>
</feature>
<dbReference type="InterPro" id="IPR057893">
    <property type="entry name" value="LRV_2"/>
</dbReference>
<reference evidence="4 5" key="1">
    <citation type="submission" date="2020-11" db="EMBL/GenBank/DDBJ databases">
        <title>Amino acid is mineralized and recycled by bacteria in oceanic microbiome.</title>
        <authorList>
            <person name="Zheng L.Y."/>
        </authorList>
    </citation>
    <scope>NUCLEOTIDE SEQUENCE [LARGE SCALE GENOMIC DNA]</scope>
    <source>
        <strain evidence="4 5">A32-1</strain>
    </source>
</reference>
<feature type="region of interest" description="Disordered" evidence="1">
    <location>
        <begin position="75"/>
        <end position="110"/>
    </location>
</feature>
<accession>A0A7S8MXF5</accession>
<evidence type="ECO:0000259" key="3">
    <source>
        <dbReference type="Pfam" id="PF25591"/>
    </source>
</evidence>
<organism evidence="4 5">
    <name type="scientific">Microbacterium schleiferi</name>
    <dbReference type="NCBI Taxonomy" id="69362"/>
    <lineage>
        <taxon>Bacteria</taxon>
        <taxon>Bacillati</taxon>
        <taxon>Actinomycetota</taxon>
        <taxon>Actinomycetes</taxon>
        <taxon>Micrococcales</taxon>
        <taxon>Microbacteriaceae</taxon>
        <taxon>Microbacterium</taxon>
    </lineage>
</organism>
<dbReference type="Pfam" id="PF25591">
    <property type="entry name" value="LRV_2"/>
    <property type="match status" value="1"/>
</dbReference>
<dbReference type="AlphaFoldDB" id="A0A7S8MXF5"/>
<evidence type="ECO:0000313" key="5">
    <source>
        <dbReference type="Proteomes" id="UP000594480"/>
    </source>
</evidence>
<keyword evidence="2" id="KW-0472">Membrane</keyword>
<keyword evidence="5" id="KW-1185">Reference proteome</keyword>
<feature type="domain" description="Leucine rich repeat variant" evidence="3">
    <location>
        <begin position="4"/>
        <end position="55"/>
    </location>
</feature>
<dbReference type="EMBL" id="CP064760">
    <property type="protein sequence ID" value="QPE04974.1"/>
    <property type="molecule type" value="Genomic_DNA"/>
</dbReference>
<sequence>MELTPEIEPAELARIAARRPDLQAEVARHPNAYDELLDWLAQYGTEDAKLAVAERRAAEGHLVSAERAVEVPPILEGRSGDEPRADQWQEVDESVARPEGSSGPREIGQRKAPSRRQWFAFGALAGVVLVAAAVWMGVSVTASNARAAEEAQAVADEAAKQHEISLRNTKITIRVVTDSGVTAAGILVRVTGDDYSDQVTVTSAGNGTVVVGAAGSFVVTLDKESMPEGYSLLSDASQTVYANLGVTSPVTFEIDAPDPEPTEEPEVAPPAPKAQWSFATSAGYSYDLDIQVGHPTASGANGKTTIGTGLDATSTPNNIGAGCTDFDPSTDIAVPLVITLRPTTAGFDTPMKASFRVEHVPAADEPRNATPPESFMTAFVVSEQFYSTGPECTDWGRWTNTTERVNVLWNEGLAAGSRGVFNMTVIVKNYKTPNHPGGDPAILDWLSIAPIDSATAVDSVGIYTRQSGPKAVTLSGKVVE</sequence>
<name>A0A7S8MXF5_9MICO</name>
<protein>
    <recommendedName>
        <fullName evidence="3">Leucine rich repeat variant domain-containing protein</fullName>
    </recommendedName>
</protein>